<dbReference type="InterPro" id="IPR018060">
    <property type="entry name" value="HTH_AraC"/>
</dbReference>
<dbReference type="EMBL" id="JAUSRA010000001">
    <property type="protein sequence ID" value="MDP9795396.1"/>
    <property type="molecule type" value="Genomic_DNA"/>
</dbReference>
<dbReference type="InterPro" id="IPR050204">
    <property type="entry name" value="AraC_XylS_family_regulators"/>
</dbReference>
<keyword evidence="1" id="KW-0805">Transcription regulation</keyword>
<accession>A0ABT9MWL4</accession>
<keyword evidence="3" id="KW-0804">Transcription</keyword>
<evidence type="ECO:0000256" key="3">
    <source>
        <dbReference type="ARBA" id="ARBA00023163"/>
    </source>
</evidence>
<name>A0ABT9MWL4_9ACTN</name>
<evidence type="ECO:0000313" key="6">
    <source>
        <dbReference type="Proteomes" id="UP001240984"/>
    </source>
</evidence>
<evidence type="ECO:0000256" key="2">
    <source>
        <dbReference type="ARBA" id="ARBA00023125"/>
    </source>
</evidence>
<proteinExistence type="predicted"/>
<evidence type="ECO:0000259" key="4">
    <source>
        <dbReference type="PROSITE" id="PS01124"/>
    </source>
</evidence>
<dbReference type="SUPFAM" id="SSF46689">
    <property type="entry name" value="Homeodomain-like"/>
    <property type="match status" value="2"/>
</dbReference>
<sequence length="289" mass="31060">MYGRFVAHGPWAFAAASRSTLWIMRVAEGHVAVTARSDGRTVEASAGDYLVIRDDDEFVLADRPVPAGGACPTAATPVVRGLARHGDAGPRTDLRAMTIETTARPVRPGLLPAVLRLTVDAAASAALEATFALLEHERDRGEPGAGPVTDRLADVLVTHALRAVAATTATRPATLLPLFDDPGLGRAARAMQEDLAYPWTVAALAREAHMSRAAFAAEFRAATGETPLALLRRWRLCQAKRLLRETTLTQTEIALRVGYDSAPALSRAFTHQENIAPGRWRHRINASPD</sequence>
<dbReference type="SMART" id="SM00342">
    <property type="entry name" value="HTH_ARAC"/>
    <property type="match status" value="1"/>
</dbReference>
<keyword evidence="6" id="KW-1185">Reference proteome</keyword>
<reference evidence="5 6" key="1">
    <citation type="submission" date="2023-07" db="EMBL/GenBank/DDBJ databases">
        <title>Sequencing the genomes of 1000 actinobacteria strains.</title>
        <authorList>
            <person name="Klenk H.-P."/>
        </authorList>
    </citation>
    <scope>NUCLEOTIDE SEQUENCE [LARGE SCALE GENOMIC DNA]</scope>
    <source>
        <strain evidence="5 6">DSM 44710</strain>
    </source>
</reference>
<gene>
    <name evidence="5" type="ORF">J2S43_003908</name>
</gene>
<dbReference type="InterPro" id="IPR009057">
    <property type="entry name" value="Homeodomain-like_sf"/>
</dbReference>
<evidence type="ECO:0000256" key="1">
    <source>
        <dbReference type="ARBA" id="ARBA00023015"/>
    </source>
</evidence>
<dbReference type="PROSITE" id="PS01124">
    <property type="entry name" value="HTH_ARAC_FAMILY_2"/>
    <property type="match status" value="1"/>
</dbReference>
<dbReference type="Gene3D" id="1.10.10.60">
    <property type="entry name" value="Homeodomain-like"/>
    <property type="match status" value="2"/>
</dbReference>
<organism evidence="5 6">
    <name type="scientific">Catenuloplanes nepalensis</name>
    <dbReference type="NCBI Taxonomy" id="587533"/>
    <lineage>
        <taxon>Bacteria</taxon>
        <taxon>Bacillati</taxon>
        <taxon>Actinomycetota</taxon>
        <taxon>Actinomycetes</taxon>
        <taxon>Micromonosporales</taxon>
        <taxon>Micromonosporaceae</taxon>
        <taxon>Catenuloplanes</taxon>
    </lineage>
</organism>
<dbReference type="Pfam" id="PF12833">
    <property type="entry name" value="HTH_18"/>
    <property type="match status" value="1"/>
</dbReference>
<protein>
    <submittedName>
        <fullName evidence="5">AraC-like DNA-binding protein</fullName>
    </submittedName>
</protein>
<comment type="caution">
    <text evidence="5">The sequence shown here is derived from an EMBL/GenBank/DDBJ whole genome shotgun (WGS) entry which is preliminary data.</text>
</comment>
<evidence type="ECO:0000313" key="5">
    <source>
        <dbReference type="EMBL" id="MDP9795396.1"/>
    </source>
</evidence>
<keyword evidence="2" id="KW-0238">DNA-binding</keyword>
<dbReference type="InterPro" id="IPR032783">
    <property type="entry name" value="AraC_lig"/>
</dbReference>
<dbReference type="Proteomes" id="UP001240984">
    <property type="component" value="Unassembled WGS sequence"/>
</dbReference>
<dbReference type="PANTHER" id="PTHR46796">
    <property type="entry name" value="HTH-TYPE TRANSCRIPTIONAL ACTIVATOR RHAS-RELATED"/>
    <property type="match status" value="1"/>
</dbReference>
<feature type="domain" description="HTH araC/xylS-type" evidence="4">
    <location>
        <begin position="185"/>
        <end position="283"/>
    </location>
</feature>
<dbReference type="PANTHER" id="PTHR46796:SF13">
    <property type="entry name" value="HTH-TYPE TRANSCRIPTIONAL ACTIVATOR RHAS"/>
    <property type="match status" value="1"/>
</dbReference>
<dbReference type="Pfam" id="PF12852">
    <property type="entry name" value="Cupin_6"/>
    <property type="match status" value="1"/>
</dbReference>